<sequence>MRIKIFMLFAFMLFGCGQAFSQEIRKEIFLDFRINKGTLDTTYMDNAERLSEVISFLEEFKSDSALDMIAVSFCGSASPEGTIAINRRLSGERSKALEEYVRSHISLPDSIIVRCKDVFAWDRLIRLVEESDMQDKDEVLNILLNVPEYTYNNNGAITDSRKKHLMDLQGGRAWQYMLKHFYPHIRNASVVFIIKKEPPVEKPEGLQAMETLEEQRPAFLAGAIQQRPQVAQGPEKPFYMAVKTNMLYDVAAVPNVGVEFYLGKNWSITGNWMYGWWNSDRHHRFWRIYGGELGVRKWFGKKADEKPLTGHHLGVYGQVFTYDFEWGGKGYMGGAPGKMMWNTPNYAVGIEYGYSLPIARRLNIDFTIGLGYWGGRYYVYTPHDGHYVWETTKNRHWFGPTKAEISLVWLLGRGNVNNMKGGAK</sequence>
<dbReference type="EMBL" id="JADILY010000013">
    <property type="protein sequence ID" value="MBO8481049.1"/>
    <property type="molecule type" value="Genomic_DNA"/>
</dbReference>
<comment type="caution">
    <text evidence="2">The sequence shown here is derived from an EMBL/GenBank/DDBJ whole genome shotgun (WGS) entry which is preliminary data.</text>
</comment>
<accession>A0A9D9IY14</accession>
<dbReference type="Proteomes" id="UP000823772">
    <property type="component" value="Unassembled WGS sequence"/>
</dbReference>
<evidence type="ECO:0000256" key="1">
    <source>
        <dbReference type="SAM" id="SignalP"/>
    </source>
</evidence>
<proteinExistence type="predicted"/>
<dbReference type="Pfam" id="PF12099">
    <property type="entry name" value="DUF3575"/>
    <property type="match status" value="1"/>
</dbReference>
<evidence type="ECO:0000313" key="2">
    <source>
        <dbReference type="EMBL" id="MBO8481049.1"/>
    </source>
</evidence>
<dbReference type="PROSITE" id="PS51257">
    <property type="entry name" value="PROKAR_LIPOPROTEIN"/>
    <property type="match status" value="1"/>
</dbReference>
<organism evidence="2 3">
    <name type="scientific">Candidatus Merdivivens faecigallinarum</name>
    <dbReference type="NCBI Taxonomy" id="2840871"/>
    <lineage>
        <taxon>Bacteria</taxon>
        <taxon>Pseudomonadati</taxon>
        <taxon>Bacteroidota</taxon>
        <taxon>Bacteroidia</taxon>
        <taxon>Bacteroidales</taxon>
        <taxon>Muribaculaceae</taxon>
        <taxon>Muribaculaceae incertae sedis</taxon>
        <taxon>Candidatus Merdivivens</taxon>
    </lineage>
</organism>
<name>A0A9D9IY14_9BACT</name>
<gene>
    <name evidence="2" type="ORF">IAC87_00690</name>
</gene>
<dbReference type="InterPro" id="IPR021958">
    <property type="entry name" value="DUF3575"/>
</dbReference>
<dbReference type="AlphaFoldDB" id="A0A9D9IY14"/>
<feature type="signal peptide" evidence="1">
    <location>
        <begin position="1"/>
        <end position="21"/>
    </location>
</feature>
<reference evidence="2" key="1">
    <citation type="submission" date="2020-10" db="EMBL/GenBank/DDBJ databases">
        <authorList>
            <person name="Gilroy R."/>
        </authorList>
    </citation>
    <scope>NUCLEOTIDE SEQUENCE</scope>
    <source>
        <strain evidence="2">B3-2255</strain>
    </source>
</reference>
<protein>
    <submittedName>
        <fullName evidence="2">DUF3575 domain-containing protein</fullName>
    </submittedName>
</protein>
<feature type="chain" id="PRO_5038824372" evidence="1">
    <location>
        <begin position="22"/>
        <end position="424"/>
    </location>
</feature>
<reference evidence="2" key="2">
    <citation type="journal article" date="2021" name="PeerJ">
        <title>Extensive microbial diversity within the chicken gut microbiome revealed by metagenomics and culture.</title>
        <authorList>
            <person name="Gilroy R."/>
            <person name="Ravi A."/>
            <person name="Getino M."/>
            <person name="Pursley I."/>
            <person name="Horton D.L."/>
            <person name="Alikhan N.F."/>
            <person name="Baker D."/>
            <person name="Gharbi K."/>
            <person name="Hall N."/>
            <person name="Watson M."/>
            <person name="Adriaenssens E.M."/>
            <person name="Foster-Nyarko E."/>
            <person name="Jarju S."/>
            <person name="Secka A."/>
            <person name="Antonio M."/>
            <person name="Oren A."/>
            <person name="Chaudhuri R.R."/>
            <person name="La Ragione R."/>
            <person name="Hildebrand F."/>
            <person name="Pallen M.J."/>
        </authorList>
    </citation>
    <scope>NUCLEOTIDE SEQUENCE</scope>
    <source>
        <strain evidence="2">B3-2255</strain>
    </source>
</reference>
<keyword evidence="1" id="KW-0732">Signal</keyword>
<evidence type="ECO:0000313" key="3">
    <source>
        <dbReference type="Proteomes" id="UP000823772"/>
    </source>
</evidence>